<dbReference type="Proteomes" id="UP000321057">
    <property type="component" value="Unassembled WGS sequence"/>
</dbReference>
<evidence type="ECO:0000313" key="2">
    <source>
        <dbReference type="EMBL" id="SUQ38645.1"/>
    </source>
</evidence>
<name>A0A0D0SP60_STAGA</name>
<reference evidence="2 3" key="1">
    <citation type="submission" date="2018-06" db="EMBL/GenBank/DDBJ databases">
        <authorList>
            <consortium name="Pathogen Informatics"/>
            <person name="Doyle S."/>
        </authorList>
    </citation>
    <scope>NUCLEOTIDE SEQUENCE [LARGE SCALE GENOMIC DNA]</scope>
    <source>
        <strain evidence="2 3">NCTC12195</strain>
    </source>
</reference>
<evidence type="ECO:0008006" key="5">
    <source>
        <dbReference type="Google" id="ProtNLM"/>
    </source>
</evidence>
<reference evidence="1 4" key="2">
    <citation type="submission" date="2019-07" db="EMBL/GenBank/DDBJ databases">
        <title>Whole genome shotgun sequence of Staphylococcus gallinarum NBRC 109767.</title>
        <authorList>
            <person name="Hosoyama A."/>
            <person name="Uohara A."/>
            <person name="Ohji S."/>
            <person name="Ichikawa N."/>
        </authorList>
    </citation>
    <scope>NUCLEOTIDE SEQUENCE [LARGE SCALE GENOMIC DNA]</scope>
    <source>
        <strain evidence="1 4">NBRC 109767</strain>
    </source>
</reference>
<keyword evidence="4" id="KW-1185">Reference proteome</keyword>
<dbReference type="Proteomes" id="UP000255277">
    <property type="component" value="Unassembled WGS sequence"/>
</dbReference>
<protein>
    <recommendedName>
        <fullName evidence="5">Septation ring formation regulator EzrA</fullName>
    </recommendedName>
</protein>
<evidence type="ECO:0000313" key="3">
    <source>
        <dbReference type="Proteomes" id="UP000255277"/>
    </source>
</evidence>
<dbReference type="EMBL" id="BKAX01000007">
    <property type="protein sequence ID" value="GEQ06550.1"/>
    <property type="molecule type" value="Genomic_DNA"/>
</dbReference>
<evidence type="ECO:0000313" key="1">
    <source>
        <dbReference type="EMBL" id="GEQ06550.1"/>
    </source>
</evidence>
<dbReference type="EMBL" id="UHDK01000003">
    <property type="protein sequence ID" value="SUQ38645.1"/>
    <property type="molecule type" value="Genomic_DNA"/>
</dbReference>
<proteinExistence type="predicted"/>
<dbReference type="AlphaFoldDB" id="A0A0D0SP60"/>
<sequence length="321" mass="37210">MAKSNLDKFLEIEAMMDEAEGLMEPYLRSLEDRYEYMNVLRKEYSDLSHTIGRIQQRLEQDTDEFEVDDDVKAVANGAIERIDEHIEVIEEENGYEDNNVSLNRLKLAREQLEGKIDADSISSVWRTLKSLRISIEEVDVLMELVEAMGSGNKDVKQSIISQISRVRSEYISSFVTYRQALEQGEDVRQEIEYIIGDLEDAGFAKEADELTDAKPDIGEERGKRPNPEPLLDLLNPIKSAGLEYFQSKNRQSESYDLNVAFAKEVAYTRRALLENREYIGTRNAFNRLKSTFQELSSYMYERFYQLGGQPKNYHGHEDRKR</sequence>
<accession>A0A0D0SP60</accession>
<evidence type="ECO:0000313" key="4">
    <source>
        <dbReference type="Proteomes" id="UP000321057"/>
    </source>
</evidence>
<dbReference type="OrthoDB" id="2414341at2"/>
<organism evidence="2 3">
    <name type="scientific">Staphylococcus gallinarum</name>
    <dbReference type="NCBI Taxonomy" id="1293"/>
    <lineage>
        <taxon>Bacteria</taxon>
        <taxon>Bacillati</taxon>
        <taxon>Bacillota</taxon>
        <taxon>Bacilli</taxon>
        <taxon>Bacillales</taxon>
        <taxon>Staphylococcaceae</taxon>
        <taxon>Staphylococcus</taxon>
    </lineage>
</organism>
<dbReference type="RefSeq" id="WP_042738272.1">
    <property type="nucleotide sequence ID" value="NZ_BKAX01000007.1"/>
</dbReference>
<gene>
    <name evidence="2" type="ORF">NCTC12195_05022</name>
    <name evidence="1" type="ORF">SGA02_23780</name>
</gene>